<dbReference type="EMBL" id="CP080333">
    <property type="protein sequence ID" value="QYL17125.1"/>
    <property type="molecule type" value="Genomic_DNA"/>
</dbReference>
<dbReference type="InterPro" id="IPR000595">
    <property type="entry name" value="cNMP-bd_dom"/>
</dbReference>
<dbReference type="Proteomes" id="UP000825367">
    <property type="component" value="Chromosome"/>
</dbReference>
<dbReference type="InterPro" id="IPR036388">
    <property type="entry name" value="WH-like_DNA-bd_sf"/>
</dbReference>
<proteinExistence type="predicted"/>
<dbReference type="Gene3D" id="1.10.10.10">
    <property type="entry name" value="Winged helix-like DNA-binding domain superfamily/Winged helix DNA-binding domain"/>
    <property type="match status" value="1"/>
</dbReference>
<dbReference type="PROSITE" id="PS51063">
    <property type="entry name" value="HTH_CRP_2"/>
    <property type="match status" value="1"/>
</dbReference>
<evidence type="ECO:0000256" key="1">
    <source>
        <dbReference type="ARBA" id="ARBA00023015"/>
    </source>
</evidence>
<organism evidence="6 7">
    <name type="scientific">Mycolicibacterium pallens</name>
    <dbReference type="NCBI Taxonomy" id="370524"/>
    <lineage>
        <taxon>Bacteria</taxon>
        <taxon>Bacillati</taxon>
        <taxon>Actinomycetota</taxon>
        <taxon>Actinomycetes</taxon>
        <taxon>Mycobacteriales</taxon>
        <taxon>Mycobacteriaceae</taxon>
        <taxon>Mycolicibacterium</taxon>
    </lineage>
</organism>
<protein>
    <submittedName>
        <fullName evidence="6">Crp/Fnr family transcriptional regulator</fullName>
    </submittedName>
</protein>
<sequence length="225" mass="25197">MHPNLAGAALFRGVDPRDVAELCDSLDRRYFNTGDFIFEQGEPGDLLYIIVTGKVKIGSSAEDGRENLFHILGPSDMFGELAMLDPGPRISSARALTDVAVVTMDRELLREWIAPRPEVAEQLMRVLARRLRRMTTSRTDLVFTDAPGRVAKLLLRLAQRFGVQRDGSVLVNHDLTQDEIAQLVGSSRETVNKVLSDFTNRGWIELRCKGLLISDTERLARRAHV</sequence>
<keyword evidence="1" id="KW-0805">Transcription regulation</keyword>
<evidence type="ECO:0000313" key="6">
    <source>
        <dbReference type="EMBL" id="QYL17125.1"/>
    </source>
</evidence>
<dbReference type="Pfam" id="PF13545">
    <property type="entry name" value="HTH_Crp_2"/>
    <property type="match status" value="1"/>
</dbReference>
<name>A0ABX8VH93_9MYCO</name>
<accession>A0ABX8VH93</accession>
<dbReference type="InterPro" id="IPR050397">
    <property type="entry name" value="Env_Response_Regulators"/>
</dbReference>
<dbReference type="PANTHER" id="PTHR24567">
    <property type="entry name" value="CRP FAMILY TRANSCRIPTIONAL REGULATORY PROTEIN"/>
    <property type="match status" value="1"/>
</dbReference>
<dbReference type="SUPFAM" id="SSF46785">
    <property type="entry name" value="Winged helix' DNA-binding domain"/>
    <property type="match status" value="1"/>
</dbReference>
<dbReference type="Pfam" id="PF00027">
    <property type="entry name" value="cNMP_binding"/>
    <property type="match status" value="1"/>
</dbReference>
<feature type="domain" description="Cyclic nucleotide-binding" evidence="4">
    <location>
        <begin position="10"/>
        <end position="130"/>
    </location>
</feature>
<evidence type="ECO:0000313" key="7">
    <source>
        <dbReference type="Proteomes" id="UP000825367"/>
    </source>
</evidence>
<reference evidence="6 7" key="1">
    <citation type="submission" date="2021-07" db="EMBL/GenBank/DDBJ databases">
        <title>Whole genome sequencing of non-tuberculosis mycobacteria type-strains.</title>
        <authorList>
            <person name="Igarashi Y."/>
            <person name="Osugi A."/>
            <person name="Mitarai S."/>
        </authorList>
    </citation>
    <scope>NUCLEOTIDE SEQUENCE [LARGE SCALE GENOMIC DNA]</scope>
    <source>
        <strain evidence="6 7">JCM 16370</strain>
    </source>
</reference>
<dbReference type="RefSeq" id="WP_220045909.1">
    <property type="nucleotide sequence ID" value="NZ_BAAAVX010000002.1"/>
</dbReference>
<keyword evidence="3" id="KW-0804">Transcription</keyword>
<dbReference type="CDD" id="cd00038">
    <property type="entry name" value="CAP_ED"/>
    <property type="match status" value="1"/>
</dbReference>
<dbReference type="PROSITE" id="PS50042">
    <property type="entry name" value="CNMP_BINDING_3"/>
    <property type="match status" value="1"/>
</dbReference>
<evidence type="ECO:0000259" key="5">
    <source>
        <dbReference type="PROSITE" id="PS51063"/>
    </source>
</evidence>
<dbReference type="PRINTS" id="PR00103">
    <property type="entry name" value="CAMPKINASE"/>
</dbReference>
<keyword evidence="7" id="KW-1185">Reference proteome</keyword>
<gene>
    <name evidence="6" type="ORF">K0O64_00570</name>
</gene>
<dbReference type="InterPro" id="IPR014710">
    <property type="entry name" value="RmlC-like_jellyroll"/>
</dbReference>
<dbReference type="InterPro" id="IPR012318">
    <property type="entry name" value="HTH_CRP"/>
</dbReference>
<dbReference type="SMART" id="SM00419">
    <property type="entry name" value="HTH_CRP"/>
    <property type="match status" value="1"/>
</dbReference>
<feature type="domain" description="HTH crp-type" evidence="5">
    <location>
        <begin position="144"/>
        <end position="217"/>
    </location>
</feature>
<dbReference type="SMART" id="SM00100">
    <property type="entry name" value="cNMP"/>
    <property type="match status" value="1"/>
</dbReference>
<evidence type="ECO:0000256" key="3">
    <source>
        <dbReference type="ARBA" id="ARBA00023163"/>
    </source>
</evidence>
<evidence type="ECO:0000259" key="4">
    <source>
        <dbReference type="PROSITE" id="PS50042"/>
    </source>
</evidence>
<dbReference type="Gene3D" id="2.60.120.10">
    <property type="entry name" value="Jelly Rolls"/>
    <property type="match status" value="1"/>
</dbReference>
<dbReference type="PANTHER" id="PTHR24567:SF74">
    <property type="entry name" value="HTH-TYPE TRANSCRIPTIONAL REGULATOR ARCR"/>
    <property type="match status" value="1"/>
</dbReference>
<dbReference type="InterPro" id="IPR018490">
    <property type="entry name" value="cNMP-bd_dom_sf"/>
</dbReference>
<keyword evidence="2" id="KW-0238">DNA-binding</keyword>
<dbReference type="InterPro" id="IPR036390">
    <property type="entry name" value="WH_DNA-bd_sf"/>
</dbReference>
<evidence type="ECO:0000256" key="2">
    <source>
        <dbReference type="ARBA" id="ARBA00023125"/>
    </source>
</evidence>
<dbReference type="SUPFAM" id="SSF51206">
    <property type="entry name" value="cAMP-binding domain-like"/>
    <property type="match status" value="1"/>
</dbReference>